<dbReference type="AlphaFoldDB" id="A0A916NLJ9"/>
<name>A0A916NLJ9_9BACL</name>
<reference evidence="1" key="1">
    <citation type="submission" date="2021-06" db="EMBL/GenBank/DDBJ databases">
        <authorList>
            <person name="Criscuolo A."/>
        </authorList>
    </citation>
    <scope>NUCLEOTIDE SEQUENCE</scope>
    <source>
        <strain evidence="1">CIP111600</strain>
    </source>
</reference>
<dbReference type="Pfam" id="PF08680">
    <property type="entry name" value="DUF1779"/>
    <property type="match status" value="1"/>
</dbReference>
<dbReference type="Proteomes" id="UP000693672">
    <property type="component" value="Unassembled WGS sequence"/>
</dbReference>
<sequence>MRTSWTRTAGILVLLGIIGLWLLQAGHGMAEPGAGAASDTVKLLQTAAQSMSAQTPVRLVLKKTGPYRPYANDEELLRFGQEWSRALGMPALDALTEQQGERVYRQERLMAEGCVQSLLLTSRGEGSSYAIVKTECAAVQSAELTSKAAFLQDALERQTAKLRFGGIWNVMAQGLLAEQSAEGAQEAFRTIQGQLAAKAVERYEDAGTVSVSYTSDVLSQSVDSGAHRIHLQAAIHRDSLTKAWRLTIGTPVITTEY</sequence>
<protein>
    <recommendedName>
        <fullName evidence="3">YwmB family TATA-box binding protein</fullName>
    </recommendedName>
</protein>
<comment type="caution">
    <text evidence="1">The sequence shown here is derived from an EMBL/GenBank/DDBJ whole genome shotgun (WGS) entry which is preliminary data.</text>
</comment>
<evidence type="ECO:0000313" key="2">
    <source>
        <dbReference type="Proteomes" id="UP000693672"/>
    </source>
</evidence>
<proteinExistence type="predicted"/>
<evidence type="ECO:0008006" key="3">
    <source>
        <dbReference type="Google" id="ProtNLM"/>
    </source>
</evidence>
<dbReference type="EMBL" id="CAJVAS010000054">
    <property type="protein sequence ID" value="CAG7650546.1"/>
    <property type="molecule type" value="Genomic_DNA"/>
</dbReference>
<evidence type="ECO:0000313" key="1">
    <source>
        <dbReference type="EMBL" id="CAG7650546.1"/>
    </source>
</evidence>
<gene>
    <name evidence="1" type="ORF">PAESOLCIP111_06104</name>
</gene>
<keyword evidence="2" id="KW-1185">Reference proteome</keyword>
<dbReference type="RefSeq" id="WP_218095785.1">
    <property type="nucleotide sequence ID" value="NZ_CAJVAS010000054.1"/>
</dbReference>
<organism evidence="1 2">
    <name type="scientific">Paenibacillus solanacearum</name>
    <dbReference type="NCBI Taxonomy" id="2048548"/>
    <lineage>
        <taxon>Bacteria</taxon>
        <taxon>Bacillati</taxon>
        <taxon>Bacillota</taxon>
        <taxon>Bacilli</taxon>
        <taxon>Bacillales</taxon>
        <taxon>Paenibacillaceae</taxon>
        <taxon>Paenibacillus</taxon>
    </lineage>
</organism>
<dbReference type="InterPro" id="IPR014794">
    <property type="entry name" value="DUF1779"/>
</dbReference>
<accession>A0A916NLJ9</accession>